<protein>
    <submittedName>
        <fullName evidence="2">Uncharacterized protein</fullName>
    </submittedName>
</protein>
<name>A0AA48I7J1_9TREE</name>
<dbReference type="RefSeq" id="XP_060452913.1">
    <property type="nucleotide sequence ID" value="XM_060599511.1"/>
</dbReference>
<reference evidence="2" key="1">
    <citation type="journal article" date="2023" name="BMC Genomics">
        <title>Chromosome-level genome assemblies of Cutaneotrichosporon spp. (Trichosporonales, Basidiomycota) reveal imbalanced evolution between nucleotide sequences and chromosome synteny.</title>
        <authorList>
            <person name="Kobayashi Y."/>
            <person name="Kayamori A."/>
            <person name="Aoki K."/>
            <person name="Shiwa Y."/>
            <person name="Matsutani M."/>
            <person name="Fujita N."/>
            <person name="Sugita T."/>
            <person name="Iwasaki W."/>
            <person name="Tanaka N."/>
            <person name="Takashima M."/>
        </authorList>
    </citation>
    <scope>NUCLEOTIDE SEQUENCE</scope>
    <source>
        <strain evidence="2">HIS019</strain>
    </source>
</reference>
<evidence type="ECO:0000313" key="3">
    <source>
        <dbReference type="Proteomes" id="UP001233271"/>
    </source>
</evidence>
<dbReference type="GeneID" id="85491518"/>
<feature type="region of interest" description="Disordered" evidence="1">
    <location>
        <begin position="111"/>
        <end position="149"/>
    </location>
</feature>
<evidence type="ECO:0000256" key="1">
    <source>
        <dbReference type="SAM" id="MobiDB-lite"/>
    </source>
</evidence>
<organism evidence="2 3">
    <name type="scientific">Cutaneotrichosporon cavernicola</name>
    <dbReference type="NCBI Taxonomy" id="279322"/>
    <lineage>
        <taxon>Eukaryota</taxon>
        <taxon>Fungi</taxon>
        <taxon>Dikarya</taxon>
        <taxon>Basidiomycota</taxon>
        <taxon>Agaricomycotina</taxon>
        <taxon>Tremellomycetes</taxon>
        <taxon>Trichosporonales</taxon>
        <taxon>Trichosporonaceae</taxon>
        <taxon>Cutaneotrichosporon</taxon>
    </lineage>
</organism>
<sequence length="241" mass="25218">MIACRGKDEAERWRRGPDPATDIAVRDEPSAEVVRCIPVGADGGEDGSRLLVPRGGMYAEEDDRPLGPAVGILEVLPAALPIRPKPCTPTLGGGSCGGTDACLEPAALTGVASSSLPSDRDEGSDGRRPLDVEADADDGGGDTDCSTTLSPRYAIGLPLPVPADADLERGLPLCTLAEPKEDDDEGFGMRLVVDFGDVGGVAKGWDMDDVELLRDEVAVVVEPVKAGAIIVRECAMEKWRN</sequence>
<evidence type="ECO:0000313" key="2">
    <source>
        <dbReference type="EMBL" id="BEI87647.1"/>
    </source>
</evidence>
<accession>A0AA48I7J1</accession>
<dbReference type="KEGG" id="ccac:CcaHIS019_0103650"/>
<gene>
    <name evidence="2" type="ORF">CcaverHIS019_0103650</name>
</gene>
<dbReference type="Proteomes" id="UP001233271">
    <property type="component" value="Chromosome 1"/>
</dbReference>
<proteinExistence type="predicted"/>
<feature type="compositionally biased region" description="Basic and acidic residues" evidence="1">
    <location>
        <begin position="118"/>
        <end position="131"/>
    </location>
</feature>
<feature type="compositionally biased region" description="Basic and acidic residues" evidence="1">
    <location>
        <begin position="1"/>
        <end position="17"/>
    </location>
</feature>
<feature type="compositionally biased region" description="Acidic residues" evidence="1">
    <location>
        <begin position="132"/>
        <end position="141"/>
    </location>
</feature>
<dbReference type="AlphaFoldDB" id="A0AA48I7J1"/>
<feature type="region of interest" description="Disordered" evidence="1">
    <location>
        <begin position="1"/>
        <end position="28"/>
    </location>
</feature>
<keyword evidence="3" id="KW-1185">Reference proteome</keyword>
<dbReference type="EMBL" id="AP028212">
    <property type="protein sequence ID" value="BEI87647.1"/>
    <property type="molecule type" value="Genomic_DNA"/>
</dbReference>